<accession>A0A3P6G727</accession>
<proteinExistence type="predicted"/>
<reference evidence="2" key="1">
    <citation type="submission" date="2018-11" db="EMBL/GenBank/DDBJ databases">
        <authorList>
            <consortium name="Genoscope - CEA"/>
            <person name="William W."/>
        </authorList>
    </citation>
    <scope>NUCLEOTIDE SEQUENCE</scope>
</reference>
<organism evidence="2">
    <name type="scientific">Brassica oleracea</name>
    <name type="common">Wild cabbage</name>
    <dbReference type="NCBI Taxonomy" id="3712"/>
    <lineage>
        <taxon>Eukaryota</taxon>
        <taxon>Viridiplantae</taxon>
        <taxon>Streptophyta</taxon>
        <taxon>Embryophyta</taxon>
        <taxon>Tracheophyta</taxon>
        <taxon>Spermatophyta</taxon>
        <taxon>Magnoliopsida</taxon>
        <taxon>eudicotyledons</taxon>
        <taxon>Gunneridae</taxon>
        <taxon>Pentapetalae</taxon>
        <taxon>rosids</taxon>
        <taxon>malvids</taxon>
        <taxon>Brassicales</taxon>
        <taxon>Brassicaceae</taxon>
        <taxon>Brassiceae</taxon>
        <taxon>Brassica</taxon>
    </lineage>
</organism>
<gene>
    <name evidence="2" type="ORF">BOLC6T37081H</name>
</gene>
<name>A0A3P6G727_BRAOL</name>
<keyword evidence="1" id="KW-0732">Signal</keyword>
<sequence>MWLWNLFSTWSFICLLSALPQTNNTDQYTSGPSW</sequence>
<dbReference type="EMBL" id="LR031880">
    <property type="protein sequence ID" value="VDD61628.1"/>
    <property type="molecule type" value="Genomic_DNA"/>
</dbReference>
<protein>
    <submittedName>
        <fullName evidence="2">Uncharacterized protein</fullName>
    </submittedName>
</protein>
<dbReference type="AlphaFoldDB" id="A0A3P6G727"/>
<evidence type="ECO:0000256" key="1">
    <source>
        <dbReference type="SAM" id="SignalP"/>
    </source>
</evidence>
<feature type="chain" id="PRO_5017933049" evidence="1">
    <location>
        <begin position="19"/>
        <end position="34"/>
    </location>
</feature>
<evidence type="ECO:0000313" key="2">
    <source>
        <dbReference type="EMBL" id="VDD61628.1"/>
    </source>
</evidence>
<feature type="signal peptide" evidence="1">
    <location>
        <begin position="1"/>
        <end position="18"/>
    </location>
</feature>